<dbReference type="PANTHER" id="PTHR40061:SF1">
    <property type="entry name" value="SPORULATION PROTEIN YLMC-RELATED"/>
    <property type="match status" value="1"/>
</dbReference>
<dbReference type="NCBIfam" id="TIGR02888">
    <property type="entry name" value="spore_YlmC_YmxH"/>
    <property type="match status" value="1"/>
</dbReference>
<dbReference type="OrthoDB" id="6024937at2"/>
<feature type="domain" description="PRC-barrel" evidence="1">
    <location>
        <begin position="2"/>
        <end position="76"/>
    </location>
</feature>
<protein>
    <submittedName>
        <fullName evidence="2">Sporulation protein, YlmC/YmxH family</fullName>
    </submittedName>
</protein>
<sequence>MKLSSIAGKEIVNLTTGERLGIIAESDLIVDESTGKIISLVIPKDRSFFSFKRDNKVLEVPWKNVKKIGNDMIIIEYEGNI</sequence>
<keyword evidence="3" id="KW-1185">Reference proteome</keyword>
<dbReference type="Pfam" id="PF05239">
    <property type="entry name" value="PRC"/>
    <property type="match status" value="1"/>
</dbReference>
<dbReference type="SUPFAM" id="SSF50346">
    <property type="entry name" value="PRC-barrel domain"/>
    <property type="match status" value="1"/>
</dbReference>
<dbReference type="STRING" id="1123349.SAMN02744037_00083"/>
<gene>
    <name evidence="2" type="ORF">SAMN02744037_00083</name>
</gene>
<name>A0A1M6JD68_9FIRM</name>
<evidence type="ECO:0000313" key="2">
    <source>
        <dbReference type="EMBL" id="SHJ44671.1"/>
    </source>
</evidence>
<dbReference type="Gene3D" id="2.30.30.240">
    <property type="entry name" value="PRC-barrel domain"/>
    <property type="match status" value="1"/>
</dbReference>
<dbReference type="AlphaFoldDB" id="A0A1M6JD68"/>
<dbReference type="InterPro" id="IPR014238">
    <property type="entry name" value="Spore_YlmC/YmxH"/>
</dbReference>
<dbReference type="InterPro" id="IPR027275">
    <property type="entry name" value="PRC-brl_dom"/>
</dbReference>
<dbReference type="Proteomes" id="UP000242497">
    <property type="component" value="Unassembled WGS sequence"/>
</dbReference>
<dbReference type="EMBL" id="FRAE01000004">
    <property type="protein sequence ID" value="SHJ44671.1"/>
    <property type="molecule type" value="Genomic_DNA"/>
</dbReference>
<evidence type="ECO:0000259" key="1">
    <source>
        <dbReference type="Pfam" id="PF05239"/>
    </source>
</evidence>
<reference evidence="3" key="1">
    <citation type="submission" date="2016-11" db="EMBL/GenBank/DDBJ databases">
        <authorList>
            <person name="Varghese N."/>
            <person name="Submissions S."/>
        </authorList>
    </citation>
    <scope>NUCLEOTIDE SEQUENCE [LARGE SCALE GENOMIC DNA]</scope>
    <source>
        <strain evidence="3">DSM 15518</strain>
    </source>
</reference>
<organism evidence="2 3">
    <name type="scientific">Tepidibacter formicigenes DSM 15518</name>
    <dbReference type="NCBI Taxonomy" id="1123349"/>
    <lineage>
        <taxon>Bacteria</taxon>
        <taxon>Bacillati</taxon>
        <taxon>Bacillota</taxon>
        <taxon>Clostridia</taxon>
        <taxon>Peptostreptococcales</taxon>
        <taxon>Peptostreptococcaceae</taxon>
        <taxon>Tepidibacter</taxon>
    </lineage>
</organism>
<accession>A0A1M6JD68</accession>
<proteinExistence type="predicted"/>
<dbReference type="RefSeq" id="WP_072886439.1">
    <property type="nucleotide sequence ID" value="NZ_FRAE01000004.1"/>
</dbReference>
<dbReference type="InterPro" id="IPR011033">
    <property type="entry name" value="PRC_barrel-like_sf"/>
</dbReference>
<dbReference type="PANTHER" id="PTHR40061">
    <property type="entry name" value="SPORULATION PROTEIN YLMC-RELATED"/>
    <property type="match status" value="1"/>
</dbReference>
<evidence type="ECO:0000313" key="3">
    <source>
        <dbReference type="Proteomes" id="UP000242497"/>
    </source>
</evidence>